<dbReference type="Proteomes" id="UP000179807">
    <property type="component" value="Unassembled WGS sequence"/>
</dbReference>
<keyword evidence="2" id="KW-0812">Transmembrane</keyword>
<feature type="transmembrane region" description="Helical" evidence="2">
    <location>
        <begin position="185"/>
        <end position="205"/>
    </location>
</feature>
<dbReference type="VEuPathDB" id="TrichDB:TRFO_20470"/>
<evidence type="ECO:0000313" key="3">
    <source>
        <dbReference type="EMBL" id="OHT10332.1"/>
    </source>
</evidence>
<keyword evidence="4" id="KW-1185">Reference proteome</keyword>
<feature type="region of interest" description="Disordered" evidence="1">
    <location>
        <begin position="1"/>
        <end position="25"/>
    </location>
</feature>
<organism evidence="3 4">
    <name type="scientific">Tritrichomonas foetus</name>
    <dbReference type="NCBI Taxonomy" id="1144522"/>
    <lineage>
        <taxon>Eukaryota</taxon>
        <taxon>Metamonada</taxon>
        <taxon>Parabasalia</taxon>
        <taxon>Tritrichomonadida</taxon>
        <taxon>Tritrichomonadidae</taxon>
        <taxon>Tritrichomonas</taxon>
    </lineage>
</organism>
<name>A0A1J4KKJ9_9EUKA</name>
<evidence type="ECO:0000313" key="4">
    <source>
        <dbReference type="Proteomes" id="UP000179807"/>
    </source>
</evidence>
<dbReference type="EMBL" id="MLAK01000615">
    <property type="protein sequence ID" value="OHT10332.1"/>
    <property type="molecule type" value="Genomic_DNA"/>
</dbReference>
<dbReference type="GeneID" id="94836122"/>
<protein>
    <submittedName>
        <fullName evidence="3">Uncharacterized protein</fullName>
    </submittedName>
</protein>
<gene>
    <name evidence="3" type="ORF">TRFO_20470</name>
</gene>
<dbReference type="RefSeq" id="XP_068363468.1">
    <property type="nucleotide sequence ID" value="XM_068501418.1"/>
</dbReference>
<accession>A0A1J4KKJ9</accession>
<proteinExistence type="predicted"/>
<sequence length="248" mass="27425">MDSAKKAMTTLTAKKTTREAASTTTAPKAAMAVMVVATTMTAIFVSRKTIDTAHSGTKTNRIAIIQILAQNRRKHFQRDTQTETFKAILIQTIVQPAKGRIHSRLDRISRSLAETRLTNHASVNSTMTTATAISSQDMEIISAASKIKRKADTTLLQMREYQRLDSAEVTPLPEATIMQTLSTTIMQTISIIMQIISIIIIMEIIQTTISHNNRASIEAIRFPIRPSSMDRAVQDSLKPNEMTHSGIT</sequence>
<evidence type="ECO:0000256" key="1">
    <source>
        <dbReference type="SAM" id="MobiDB-lite"/>
    </source>
</evidence>
<keyword evidence="2" id="KW-0472">Membrane</keyword>
<dbReference type="AlphaFoldDB" id="A0A1J4KKJ9"/>
<evidence type="ECO:0000256" key="2">
    <source>
        <dbReference type="SAM" id="Phobius"/>
    </source>
</evidence>
<comment type="caution">
    <text evidence="3">The sequence shown here is derived from an EMBL/GenBank/DDBJ whole genome shotgun (WGS) entry which is preliminary data.</text>
</comment>
<keyword evidence="2" id="KW-1133">Transmembrane helix</keyword>
<reference evidence="3" key="1">
    <citation type="submission" date="2016-10" db="EMBL/GenBank/DDBJ databases">
        <authorList>
            <person name="Benchimol M."/>
            <person name="Almeida L.G."/>
            <person name="Vasconcelos A.T."/>
            <person name="Perreira-Neves A."/>
            <person name="Rosa I.A."/>
            <person name="Tasca T."/>
            <person name="Bogo M.R."/>
            <person name="de Souza W."/>
        </authorList>
    </citation>
    <scope>NUCLEOTIDE SEQUENCE [LARGE SCALE GENOMIC DNA]</scope>
    <source>
        <strain evidence="3">K</strain>
    </source>
</reference>